<evidence type="ECO:0000313" key="2">
    <source>
        <dbReference type="EMBL" id="GHD69462.1"/>
    </source>
</evidence>
<dbReference type="InterPro" id="IPR051680">
    <property type="entry name" value="ATP-dep_Glu-Cys_Ligase-2"/>
</dbReference>
<dbReference type="Proteomes" id="UP000604737">
    <property type="component" value="Unassembled WGS sequence"/>
</dbReference>
<evidence type="ECO:0000313" key="3">
    <source>
        <dbReference type="Proteomes" id="UP000604737"/>
    </source>
</evidence>
<comment type="caution">
    <text evidence="2">The sequence shown here is derived from an EMBL/GenBank/DDBJ whole genome shotgun (WGS) entry which is preliminary data.</text>
</comment>
<feature type="domain" description="DUF403" evidence="1">
    <location>
        <begin position="2"/>
        <end position="302"/>
    </location>
</feature>
<accession>A0ABQ3H6G1</accession>
<dbReference type="Pfam" id="PF04168">
    <property type="entry name" value="Alpha-E"/>
    <property type="match status" value="1"/>
</dbReference>
<protein>
    <recommendedName>
        <fullName evidence="1">DUF403 domain-containing protein</fullName>
    </recommendedName>
</protein>
<gene>
    <name evidence="2" type="ORF">GCM10007350_36110</name>
</gene>
<dbReference type="RefSeq" id="WP_229797659.1">
    <property type="nucleotide sequence ID" value="NZ_BMYO01000012.1"/>
</dbReference>
<sequence>MMLSRTADHLYWMSRYLERAENLARLLDVSFSLSLLPQSKGARAEMSAPLVITETLQQYNTRHDTLSAQTLFDFMALDRDNPASIVSCLKLARENAHAVRGKIPVEMWENINATWLQAKQLPSAVNVGEFFDWVKERSHLFRGVAYGTVLRGDAYSFVRLGTFVERADNTARLLDVKASLMDSGHGVDDFYAWSALLRALSAYEAYLELYREPPNAQSVTELLLLSPRLPRSLRASMEAICKILAQIEGEDSRVAQRDANAIRNELHFVRADEILRFGLHDYLNQRLIDINTLGERIYDAYLKAA</sequence>
<dbReference type="PANTHER" id="PTHR34595:SF7">
    <property type="entry name" value="SLL1039 PROTEIN"/>
    <property type="match status" value="1"/>
</dbReference>
<keyword evidence="3" id="KW-1185">Reference proteome</keyword>
<name>A0ABQ3H6G1_9NEIS</name>
<proteinExistence type="predicted"/>
<organism evidence="2 3">
    <name type="scientific">Jeongeupia chitinilytica</name>
    <dbReference type="NCBI Taxonomy" id="1041641"/>
    <lineage>
        <taxon>Bacteria</taxon>
        <taxon>Pseudomonadati</taxon>
        <taxon>Pseudomonadota</taxon>
        <taxon>Betaproteobacteria</taxon>
        <taxon>Neisseriales</taxon>
        <taxon>Chitinibacteraceae</taxon>
        <taxon>Jeongeupia</taxon>
    </lineage>
</organism>
<dbReference type="EMBL" id="BMYO01000012">
    <property type="protein sequence ID" value="GHD69462.1"/>
    <property type="molecule type" value="Genomic_DNA"/>
</dbReference>
<reference evidence="3" key="1">
    <citation type="journal article" date="2019" name="Int. J. Syst. Evol. Microbiol.">
        <title>The Global Catalogue of Microorganisms (GCM) 10K type strain sequencing project: providing services to taxonomists for standard genome sequencing and annotation.</title>
        <authorList>
            <consortium name="The Broad Institute Genomics Platform"/>
            <consortium name="The Broad Institute Genome Sequencing Center for Infectious Disease"/>
            <person name="Wu L."/>
            <person name="Ma J."/>
        </authorList>
    </citation>
    <scope>NUCLEOTIDE SEQUENCE [LARGE SCALE GENOMIC DNA]</scope>
    <source>
        <strain evidence="3">KCTC 23701</strain>
    </source>
</reference>
<evidence type="ECO:0000259" key="1">
    <source>
        <dbReference type="Pfam" id="PF04168"/>
    </source>
</evidence>
<dbReference type="PANTHER" id="PTHR34595">
    <property type="entry name" value="BLR5612 PROTEIN"/>
    <property type="match status" value="1"/>
</dbReference>
<dbReference type="InterPro" id="IPR007296">
    <property type="entry name" value="DUF403"/>
</dbReference>